<dbReference type="Proteomes" id="UP000204215">
    <property type="component" value="Segment"/>
</dbReference>
<proteinExistence type="predicted"/>
<dbReference type="GeneID" id="28800300"/>
<gene>
    <name evidence="2" type="primary">45</name>
    <name evidence="2" type="ORF">WIZARD_45</name>
</gene>
<keyword evidence="3" id="KW-1185">Reference proteome</keyword>
<name>A0A166Y2G0_9CAUD</name>
<protein>
    <submittedName>
        <fullName evidence="2">Uncharacterized protein</fullName>
    </submittedName>
</protein>
<organism evidence="2 3">
    <name type="scientific">Gordonia phage Wizard</name>
    <dbReference type="NCBI Taxonomy" id="1838083"/>
    <lineage>
        <taxon>Viruses</taxon>
        <taxon>Duplodnaviria</taxon>
        <taxon>Heunggongvirae</taxon>
        <taxon>Uroviricota</taxon>
        <taxon>Caudoviricetes</taxon>
        <taxon>Stackebrandtviridae</taxon>
        <taxon>Frickvirinae</taxon>
        <taxon>Wizardvirus</taxon>
        <taxon>Wizardvirus wizard</taxon>
    </lineage>
</organism>
<feature type="compositionally biased region" description="Low complexity" evidence="1">
    <location>
        <begin position="45"/>
        <end position="58"/>
    </location>
</feature>
<evidence type="ECO:0000313" key="2">
    <source>
        <dbReference type="EMBL" id="ANA85351.1"/>
    </source>
</evidence>
<evidence type="ECO:0000313" key="3">
    <source>
        <dbReference type="Proteomes" id="UP000204215"/>
    </source>
</evidence>
<feature type="region of interest" description="Disordered" evidence="1">
    <location>
        <begin position="38"/>
        <end position="58"/>
    </location>
</feature>
<dbReference type="EMBL" id="KU998234">
    <property type="protein sequence ID" value="ANA85351.1"/>
    <property type="molecule type" value="Genomic_DNA"/>
</dbReference>
<dbReference type="KEGG" id="vg:28800300"/>
<sequence length="175" mass="17792">MLIAWATFAGMKLTRGFLWPAAVLSSLTLALVGCSGTETPNGADSTTSTSTTAATTTATSSTAAEISTSAGTSTAEADLSMEDALTTAGATCNAGSRAGEQDCTLNGVSFSLSSDWSESATLRARACSEGYIDPGFQVLTDGTSYVFADYHSDYPAIASALAEQGVSTKTTNYCP</sequence>
<dbReference type="OrthoDB" id="31521at10239"/>
<accession>A0A166Y2G0</accession>
<evidence type="ECO:0000256" key="1">
    <source>
        <dbReference type="SAM" id="MobiDB-lite"/>
    </source>
</evidence>
<dbReference type="RefSeq" id="YP_009274084.1">
    <property type="nucleotide sequence ID" value="NC_030913.1"/>
</dbReference>
<reference evidence="2 3" key="1">
    <citation type="submission" date="2016-03" db="EMBL/GenBank/DDBJ databases">
        <authorList>
            <person name="Montgomery M.T."/>
            <person name="Guerrero C.A."/>
            <person name="Mavrich T.N."/>
            <person name="Pope W.H."/>
            <person name="Garlena R.A."/>
            <person name="Russell D.A."/>
            <person name="Jacobs-Sera D."/>
            <person name="Hendrix R.W."/>
            <person name="Hatfull G.F."/>
        </authorList>
    </citation>
    <scope>NUCLEOTIDE SEQUENCE [LARGE SCALE GENOMIC DNA]</scope>
</reference>